<feature type="transmembrane region" description="Helical" evidence="5">
    <location>
        <begin position="220"/>
        <end position="240"/>
    </location>
</feature>
<dbReference type="KEGG" id="sla:SERLADRAFT_348417"/>
<dbReference type="Pfam" id="PF01040">
    <property type="entry name" value="UbiA"/>
    <property type="match status" value="1"/>
</dbReference>
<gene>
    <name evidence="6" type="ORF">SERLADRAFT_348417</name>
</gene>
<dbReference type="GeneID" id="18809173"/>
<proteinExistence type="predicted"/>
<name>F8NV11_SERL9</name>
<dbReference type="AlphaFoldDB" id="F8NV11"/>
<feature type="transmembrane region" description="Helical" evidence="5">
    <location>
        <begin position="158"/>
        <end position="176"/>
    </location>
</feature>
<reference evidence="6" key="1">
    <citation type="submission" date="2011-04" db="EMBL/GenBank/DDBJ databases">
        <title>Evolution of plant cell wall degrading machinery underlies the functional diversity of forest fungi.</title>
        <authorList>
            <consortium name="US DOE Joint Genome Institute (JGI-PGF)"/>
            <person name="Eastwood D.C."/>
            <person name="Floudas D."/>
            <person name="Binder M."/>
            <person name="Majcherczyk A."/>
            <person name="Schneider P."/>
            <person name="Aerts A."/>
            <person name="Asiegbu F.O."/>
            <person name="Baker S.E."/>
            <person name="Barry K."/>
            <person name="Bendiksby M."/>
            <person name="Blumentritt M."/>
            <person name="Coutinho P.M."/>
            <person name="Cullen D."/>
            <person name="Cullen D."/>
            <person name="Gathman A."/>
            <person name="Goodell B."/>
            <person name="Henrissat B."/>
            <person name="Ihrmark K."/>
            <person name="Kauserud H."/>
            <person name="Kohler A."/>
            <person name="LaButti K."/>
            <person name="Lapidus A."/>
            <person name="Lavin J.L."/>
            <person name="Lee Y.-H."/>
            <person name="Lindquist E."/>
            <person name="Lilly W."/>
            <person name="Lucas S."/>
            <person name="Morin E."/>
            <person name="Murat C."/>
            <person name="Oguiza J.A."/>
            <person name="Park J."/>
            <person name="Pisabarro A.G."/>
            <person name="Riley R."/>
            <person name="Rosling A."/>
            <person name="Salamov A."/>
            <person name="Schmidt O."/>
            <person name="Schmutz J."/>
            <person name="Skrede I."/>
            <person name="Stenlid J."/>
            <person name="Wiebenga A."/>
            <person name="Xie X."/>
            <person name="Kues U."/>
            <person name="Hibbett D.S."/>
            <person name="Hoffmeister D."/>
            <person name="Hogberg N."/>
            <person name="Martin F."/>
            <person name="Grigoriev I.V."/>
            <person name="Watkinson S.C."/>
        </authorList>
    </citation>
    <scope>NUCLEOTIDE SEQUENCE</scope>
    <source>
        <strain evidence="6">S7.9</strain>
    </source>
</reference>
<evidence type="ECO:0000256" key="3">
    <source>
        <dbReference type="ARBA" id="ARBA00022989"/>
    </source>
</evidence>
<dbReference type="Gene3D" id="1.10.357.140">
    <property type="entry name" value="UbiA prenyltransferase"/>
    <property type="match status" value="1"/>
</dbReference>
<organism>
    <name type="scientific">Serpula lacrymans var. lacrymans (strain S7.9)</name>
    <name type="common">Dry rot fungus</name>
    <dbReference type="NCBI Taxonomy" id="578457"/>
    <lineage>
        <taxon>Eukaryota</taxon>
        <taxon>Fungi</taxon>
        <taxon>Dikarya</taxon>
        <taxon>Basidiomycota</taxon>
        <taxon>Agaricomycotina</taxon>
        <taxon>Agaricomycetes</taxon>
        <taxon>Agaricomycetidae</taxon>
        <taxon>Boletales</taxon>
        <taxon>Coniophorineae</taxon>
        <taxon>Serpulaceae</taxon>
        <taxon>Serpula</taxon>
    </lineage>
</organism>
<dbReference type="Proteomes" id="UP000008064">
    <property type="component" value="Unassembled WGS sequence"/>
</dbReference>
<dbReference type="GO" id="GO:0016765">
    <property type="term" value="F:transferase activity, transferring alkyl or aryl (other than methyl) groups"/>
    <property type="evidence" value="ECO:0007669"/>
    <property type="project" value="InterPro"/>
</dbReference>
<protein>
    <submittedName>
        <fullName evidence="6">Uncharacterized protein</fullName>
    </submittedName>
</protein>
<evidence type="ECO:0000256" key="5">
    <source>
        <dbReference type="SAM" id="Phobius"/>
    </source>
</evidence>
<dbReference type="InterPro" id="IPR050475">
    <property type="entry name" value="Prenyltransferase_related"/>
</dbReference>
<comment type="subcellular location">
    <subcellularLocation>
        <location evidence="1">Membrane</location>
        <topology evidence="1">Multi-pass membrane protein</topology>
    </subcellularLocation>
</comment>
<evidence type="ECO:0000256" key="2">
    <source>
        <dbReference type="ARBA" id="ARBA00022692"/>
    </source>
</evidence>
<dbReference type="EMBL" id="GL945433">
    <property type="protein sequence ID" value="EGO25966.1"/>
    <property type="molecule type" value="Genomic_DNA"/>
</dbReference>
<accession>F8NV11</accession>
<dbReference type="GO" id="GO:0016020">
    <property type="term" value="C:membrane"/>
    <property type="evidence" value="ECO:0007669"/>
    <property type="project" value="UniProtKB-SubCell"/>
</dbReference>
<evidence type="ECO:0000256" key="4">
    <source>
        <dbReference type="ARBA" id="ARBA00023136"/>
    </source>
</evidence>
<dbReference type="OrthoDB" id="434972at2759"/>
<dbReference type="CDD" id="cd13965">
    <property type="entry name" value="PT_UbiA_3"/>
    <property type="match status" value="1"/>
</dbReference>
<feature type="transmembrane region" description="Helical" evidence="5">
    <location>
        <begin position="44"/>
        <end position="72"/>
    </location>
</feature>
<keyword evidence="4 5" id="KW-0472">Membrane</keyword>
<feature type="transmembrane region" description="Helical" evidence="5">
    <location>
        <begin position="246"/>
        <end position="270"/>
    </location>
</feature>
<evidence type="ECO:0000256" key="1">
    <source>
        <dbReference type="ARBA" id="ARBA00004141"/>
    </source>
</evidence>
<evidence type="ECO:0000313" key="6">
    <source>
        <dbReference type="EMBL" id="EGO25966.1"/>
    </source>
</evidence>
<sequence>MTGASLHLETSHGLLHIFVAFWRKVAYHLKTAFLFTKSDVMTTLIPITIFAAVAAPLCSVWRIVHVMCWIWVHLLQFDVSNQTVFPEEDRRNKATRPLPAGRILMRNAVYLRWFLVPVCFMISSAYGIYAFYASILLVALTVCHNELQGHRHWMSKSLLTAAGLVSFELGGTLVAGCCHSEVDNVGVLAIILSAMILATTIHSQDFKDEEGDRLIGRQTLAIASPVVGRSIILVLLPIWSISLCKIWHVDFACSLAFLALSLIVGTRFMLATTVQADKMAYLLYNVS</sequence>
<dbReference type="PANTHER" id="PTHR42723">
    <property type="entry name" value="CHLOROPHYLL SYNTHASE"/>
    <property type="match status" value="1"/>
</dbReference>
<dbReference type="RefSeq" id="XP_007318088.1">
    <property type="nucleotide sequence ID" value="XM_007318026.1"/>
</dbReference>
<dbReference type="PANTHER" id="PTHR42723:SF1">
    <property type="entry name" value="CHLOROPHYLL SYNTHASE, CHLOROPLASTIC"/>
    <property type="match status" value="1"/>
</dbReference>
<dbReference type="HOGENOM" id="CLU_063928_0_0_1"/>
<dbReference type="InterPro" id="IPR044878">
    <property type="entry name" value="UbiA_sf"/>
</dbReference>
<feature type="transmembrane region" description="Helical" evidence="5">
    <location>
        <begin position="114"/>
        <end position="138"/>
    </location>
</feature>
<keyword evidence="3 5" id="KW-1133">Transmembrane helix</keyword>
<dbReference type="InterPro" id="IPR000537">
    <property type="entry name" value="UbiA_prenyltransferase"/>
</dbReference>
<keyword evidence="2 5" id="KW-0812">Transmembrane</keyword>
<feature type="transmembrane region" description="Helical" evidence="5">
    <location>
        <begin position="182"/>
        <end position="199"/>
    </location>
</feature>